<evidence type="ECO:0000313" key="1">
    <source>
        <dbReference type="EMBL" id="CAI8585904.1"/>
    </source>
</evidence>
<reference evidence="1 2" key="1">
    <citation type="submission" date="2023-01" db="EMBL/GenBank/DDBJ databases">
        <authorList>
            <person name="Kreplak J."/>
        </authorList>
    </citation>
    <scope>NUCLEOTIDE SEQUENCE [LARGE SCALE GENOMIC DNA]</scope>
</reference>
<dbReference type="AlphaFoldDB" id="A0AAV0YK19"/>
<gene>
    <name evidence="1" type="ORF">VFH_I228760</name>
</gene>
<name>A0AAV0YK19_VICFA</name>
<proteinExistence type="predicted"/>
<keyword evidence="2" id="KW-1185">Reference proteome</keyword>
<sequence length="110" mass="12833">MHCRAFLMYITPLGHLTFHTFANNITWHGIKEFEVYGFSLALRVSLSFKVDSCYLLNNLWFVELGFLCARFIENFLHRGYYKTSIFKVPSKASSVYYLLNDSDSNENALN</sequence>
<dbReference type="Proteomes" id="UP001157006">
    <property type="component" value="Chromosome 1L"/>
</dbReference>
<evidence type="ECO:0000313" key="2">
    <source>
        <dbReference type="Proteomes" id="UP001157006"/>
    </source>
</evidence>
<accession>A0AAV0YK19</accession>
<organism evidence="1 2">
    <name type="scientific">Vicia faba</name>
    <name type="common">Broad bean</name>
    <name type="synonym">Faba vulgaris</name>
    <dbReference type="NCBI Taxonomy" id="3906"/>
    <lineage>
        <taxon>Eukaryota</taxon>
        <taxon>Viridiplantae</taxon>
        <taxon>Streptophyta</taxon>
        <taxon>Embryophyta</taxon>
        <taxon>Tracheophyta</taxon>
        <taxon>Spermatophyta</taxon>
        <taxon>Magnoliopsida</taxon>
        <taxon>eudicotyledons</taxon>
        <taxon>Gunneridae</taxon>
        <taxon>Pentapetalae</taxon>
        <taxon>rosids</taxon>
        <taxon>fabids</taxon>
        <taxon>Fabales</taxon>
        <taxon>Fabaceae</taxon>
        <taxon>Papilionoideae</taxon>
        <taxon>50 kb inversion clade</taxon>
        <taxon>NPAAA clade</taxon>
        <taxon>Hologalegina</taxon>
        <taxon>IRL clade</taxon>
        <taxon>Fabeae</taxon>
        <taxon>Vicia</taxon>
    </lineage>
</organism>
<protein>
    <submittedName>
        <fullName evidence="1">Uncharacterized protein</fullName>
    </submittedName>
</protein>
<dbReference type="EMBL" id="OX451736">
    <property type="protein sequence ID" value="CAI8585904.1"/>
    <property type="molecule type" value="Genomic_DNA"/>
</dbReference>